<dbReference type="PROSITE" id="PS50850">
    <property type="entry name" value="MFS"/>
    <property type="match status" value="1"/>
</dbReference>
<keyword evidence="9 10" id="KW-0472">Membrane</keyword>
<gene>
    <name evidence="12" type="primary">bcr_1</name>
    <name evidence="12" type="ORF">PSA7680_00494</name>
</gene>
<dbReference type="InterPro" id="IPR036259">
    <property type="entry name" value="MFS_trans_sf"/>
</dbReference>
<feature type="transmembrane region" description="Helical" evidence="10">
    <location>
        <begin position="373"/>
        <end position="393"/>
    </location>
</feature>
<feature type="transmembrane region" description="Helical" evidence="10">
    <location>
        <begin position="273"/>
        <end position="296"/>
    </location>
</feature>
<feature type="transmembrane region" description="Helical" evidence="10">
    <location>
        <begin position="333"/>
        <end position="352"/>
    </location>
</feature>
<dbReference type="AlphaFoldDB" id="A0A1Y5RG91"/>
<keyword evidence="6" id="KW-1003">Cell membrane</keyword>
<reference evidence="12 13" key="1">
    <citation type="submission" date="2017-03" db="EMBL/GenBank/DDBJ databases">
        <authorList>
            <person name="Afonso C.L."/>
            <person name="Miller P.J."/>
            <person name="Scott M.A."/>
            <person name="Spackman E."/>
            <person name="Goraichik I."/>
            <person name="Dimitrov K.M."/>
            <person name="Suarez D.L."/>
            <person name="Swayne D.E."/>
        </authorList>
    </citation>
    <scope>NUCLEOTIDE SEQUENCE [LARGE SCALE GENOMIC DNA]</scope>
    <source>
        <strain evidence="12 13">CECT 7680</strain>
    </source>
</reference>
<dbReference type="PANTHER" id="PTHR23501">
    <property type="entry name" value="MAJOR FACILITATOR SUPERFAMILY"/>
    <property type="match status" value="1"/>
</dbReference>
<comment type="subcellular location">
    <subcellularLocation>
        <location evidence="10">Cell inner membrane</location>
        <topology evidence="10">Multi-pass membrane protein</topology>
    </subcellularLocation>
    <subcellularLocation>
        <location evidence="2">Cell membrane</location>
        <topology evidence="2">Multi-pass membrane protein</topology>
    </subcellularLocation>
</comment>
<name>A0A1Y5RG91_9RHOB</name>
<evidence type="ECO:0000256" key="9">
    <source>
        <dbReference type="ARBA" id="ARBA00023136"/>
    </source>
</evidence>
<evidence type="ECO:0000256" key="10">
    <source>
        <dbReference type="RuleBase" id="RU365088"/>
    </source>
</evidence>
<evidence type="ECO:0000256" key="4">
    <source>
        <dbReference type="ARBA" id="ARBA00007520"/>
    </source>
</evidence>
<dbReference type="CDD" id="cd17320">
    <property type="entry name" value="MFS_MdfA_MDR_like"/>
    <property type="match status" value="1"/>
</dbReference>
<feature type="transmembrane region" description="Helical" evidence="10">
    <location>
        <begin position="133"/>
        <end position="153"/>
    </location>
</feature>
<organism evidence="12 13">
    <name type="scientific">Pseudoruegeria aquimaris</name>
    <dbReference type="NCBI Taxonomy" id="393663"/>
    <lineage>
        <taxon>Bacteria</taxon>
        <taxon>Pseudomonadati</taxon>
        <taxon>Pseudomonadota</taxon>
        <taxon>Alphaproteobacteria</taxon>
        <taxon>Rhodobacterales</taxon>
        <taxon>Roseobacteraceae</taxon>
        <taxon>Pseudoruegeria</taxon>
    </lineage>
</organism>
<evidence type="ECO:0000313" key="13">
    <source>
        <dbReference type="Proteomes" id="UP000193409"/>
    </source>
</evidence>
<comment type="function">
    <text evidence="1">Resistance to tetracycline by an active tetracycline efflux. This is an energy-dependent process that decreases the accumulation of the antibiotic in whole cells. This protein functions as a metal-tetracycline/H(+) antiporter.</text>
</comment>
<dbReference type="GO" id="GO:1990961">
    <property type="term" value="P:xenobiotic detoxification by transmembrane export across the plasma membrane"/>
    <property type="evidence" value="ECO:0007669"/>
    <property type="project" value="InterPro"/>
</dbReference>
<feature type="transmembrane region" description="Helical" evidence="10">
    <location>
        <begin position="77"/>
        <end position="96"/>
    </location>
</feature>
<evidence type="ECO:0000256" key="7">
    <source>
        <dbReference type="ARBA" id="ARBA00022692"/>
    </source>
</evidence>
<feature type="transmembrane region" description="Helical" evidence="10">
    <location>
        <begin position="165"/>
        <end position="187"/>
    </location>
</feature>
<dbReference type="InterPro" id="IPR004812">
    <property type="entry name" value="Efflux_drug-R_Bcr/CmlA"/>
</dbReference>
<comment type="similarity">
    <text evidence="3 10">Belongs to the major facilitator superfamily. Bcr/CmlA family.</text>
</comment>
<dbReference type="EMBL" id="FWFQ01000002">
    <property type="protein sequence ID" value="SLN16764.1"/>
    <property type="molecule type" value="Genomic_DNA"/>
</dbReference>
<dbReference type="InterPro" id="IPR001958">
    <property type="entry name" value="Tet-R_TetA/multi-R_MdtG-like"/>
</dbReference>
<accession>A0A1Y5RG91</accession>
<keyword evidence="13" id="KW-1185">Reference proteome</keyword>
<proteinExistence type="inferred from homology"/>
<keyword evidence="7 10" id="KW-0812">Transmembrane</keyword>
<sequence>MPRLAFDKHTLKLQWVYQQPEIAAPMTSRPTVRFLDRKTPPTIFTLILLAGISALSMNIFLPSLPNMTAHFDTEYRLMQLSVALYLGVNALLQVIVGPISDFLGRRPVILGSMALFCLFTLGCIIAPTVEIFLAFRMAQAVVVAGMVLSRAIVRDMVPQEEAASMIGYVTMGMSIIPMIGPAIGGVLDTAFGWQANFWLLLLCGLFVLWLTFTDLAETSTAKDAGFRRQFSEYPELLSSPRFWGYSLAAAFSSGSFFAYLGGTPFVGSDVFGLSPAVLGVYFGAPAIGYLAGNYCSGRFSVRFGINRMILWGTLFTAFGMGLSLVLFSAGLGSALVFFGFMTFVGIGNGLVLPNATSGMLSVRPHIAGTASGLGGAIMIGGGAALSALAGALLSPGSGALPLLWIMFATSVMAVACTLYVMRRSQQVIA</sequence>
<feature type="transmembrane region" description="Helical" evidence="10">
    <location>
        <begin position="108"/>
        <end position="127"/>
    </location>
</feature>
<feature type="domain" description="Major facilitator superfamily (MFS) profile" evidence="11">
    <location>
        <begin position="42"/>
        <end position="425"/>
    </location>
</feature>
<protein>
    <recommendedName>
        <fullName evidence="10">Bcr/CflA family efflux transporter</fullName>
    </recommendedName>
</protein>
<dbReference type="PRINTS" id="PR01035">
    <property type="entry name" value="TCRTETA"/>
</dbReference>
<keyword evidence="10" id="KW-0997">Cell inner membrane</keyword>
<dbReference type="PROSITE" id="PS00216">
    <property type="entry name" value="SUGAR_TRANSPORT_1"/>
    <property type="match status" value="1"/>
</dbReference>
<dbReference type="SUPFAM" id="SSF103473">
    <property type="entry name" value="MFS general substrate transporter"/>
    <property type="match status" value="1"/>
</dbReference>
<evidence type="ECO:0000256" key="2">
    <source>
        <dbReference type="ARBA" id="ARBA00004651"/>
    </source>
</evidence>
<feature type="transmembrane region" description="Helical" evidence="10">
    <location>
        <begin position="242"/>
        <end position="261"/>
    </location>
</feature>
<feature type="transmembrane region" description="Helical" evidence="10">
    <location>
        <begin position="193"/>
        <end position="212"/>
    </location>
</feature>
<dbReference type="GO" id="GO:0042910">
    <property type="term" value="F:xenobiotic transmembrane transporter activity"/>
    <property type="evidence" value="ECO:0007669"/>
    <property type="project" value="InterPro"/>
</dbReference>
<evidence type="ECO:0000256" key="5">
    <source>
        <dbReference type="ARBA" id="ARBA00022448"/>
    </source>
</evidence>
<feature type="transmembrane region" description="Helical" evidence="10">
    <location>
        <begin position="308"/>
        <end position="327"/>
    </location>
</feature>
<dbReference type="InterPro" id="IPR020846">
    <property type="entry name" value="MFS_dom"/>
</dbReference>
<evidence type="ECO:0000313" key="12">
    <source>
        <dbReference type="EMBL" id="SLN16764.1"/>
    </source>
</evidence>
<evidence type="ECO:0000256" key="8">
    <source>
        <dbReference type="ARBA" id="ARBA00022989"/>
    </source>
</evidence>
<comment type="similarity">
    <text evidence="4">Belongs to the major facilitator superfamily. TCR/Tet family.</text>
</comment>
<dbReference type="Pfam" id="PF07690">
    <property type="entry name" value="MFS_1"/>
    <property type="match status" value="1"/>
</dbReference>
<dbReference type="Proteomes" id="UP000193409">
    <property type="component" value="Unassembled WGS sequence"/>
</dbReference>
<dbReference type="Gene3D" id="1.20.1720.10">
    <property type="entry name" value="Multidrug resistance protein D"/>
    <property type="match status" value="1"/>
</dbReference>
<keyword evidence="5 10" id="KW-0813">Transport</keyword>
<dbReference type="NCBIfam" id="TIGR00710">
    <property type="entry name" value="efflux_Bcr_CflA"/>
    <property type="match status" value="1"/>
</dbReference>
<feature type="transmembrane region" description="Helical" evidence="10">
    <location>
        <begin position="43"/>
        <end position="65"/>
    </location>
</feature>
<dbReference type="GO" id="GO:0005886">
    <property type="term" value="C:plasma membrane"/>
    <property type="evidence" value="ECO:0007669"/>
    <property type="project" value="UniProtKB-SubCell"/>
</dbReference>
<feature type="transmembrane region" description="Helical" evidence="10">
    <location>
        <begin position="399"/>
        <end position="421"/>
    </location>
</feature>
<evidence type="ECO:0000256" key="3">
    <source>
        <dbReference type="ARBA" id="ARBA00006236"/>
    </source>
</evidence>
<keyword evidence="8 10" id="KW-1133">Transmembrane helix</keyword>
<dbReference type="InterPro" id="IPR011701">
    <property type="entry name" value="MFS"/>
</dbReference>
<dbReference type="PANTHER" id="PTHR23501:SF191">
    <property type="entry name" value="VACUOLAR BASIC AMINO ACID TRANSPORTER 4"/>
    <property type="match status" value="1"/>
</dbReference>
<evidence type="ECO:0000256" key="6">
    <source>
        <dbReference type="ARBA" id="ARBA00022475"/>
    </source>
</evidence>
<evidence type="ECO:0000259" key="11">
    <source>
        <dbReference type="PROSITE" id="PS50850"/>
    </source>
</evidence>
<evidence type="ECO:0000256" key="1">
    <source>
        <dbReference type="ARBA" id="ARBA00003279"/>
    </source>
</evidence>
<dbReference type="InterPro" id="IPR005829">
    <property type="entry name" value="Sugar_transporter_CS"/>
</dbReference>